<feature type="compositionally biased region" description="Pro residues" evidence="6">
    <location>
        <begin position="362"/>
        <end position="371"/>
    </location>
</feature>
<evidence type="ECO:0000256" key="2">
    <source>
        <dbReference type="ARBA" id="ARBA00022741"/>
    </source>
</evidence>
<dbReference type="PROSITE" id="PS50011">
    <property type="entry name" value="PROTEIN_KINASE_DOM"/>
    <property type="match status" value="1"/>
</dbReference>
<gene>
    <name evidence="8" type="ORF">AMOR_10660</name>
</gene>
<keyword evidence="3" id="KW-0418">Kinase</keyword>
<dbReference type="CDD" id="cd14014">
    <property type="entry name" value="STKc_PknB_like"/>
    <property type="match status" value="1"/>
</dbReference>
<keyword evidence="1" id="KW-0808">Transferase</keyword>
<sequence>MQDRGAGDDPTPDPGAPRPDAAAAGPDPAATSPARTLFFGAGAPPAGATDPLLGTRVGSFEIVRLLGRGGMGTVYLGEHPAIGSKVAIKFLHESMASDAQAVTRFFDEARAVNLIGHENIVAIYDLSLLPPNRHYFVMELLEGESLAARLRRGRVAPDVALDVLLQLCDALQCAHERGVVHRDLKPENVFLVPRRGKTHFVKLLDFGIAKLRGAAGGRTQAGLLVGTPEYMAPEQCDDAPVDARTDVYALGVIAFELATGRLPFEGRSVTQLLLAHLQKPPPRPSDLAPVHPALETAILRALEKAPPDRFQDMGSFADALRAAGEAISATSTSPSVRPEPFDSGASRLRSRQAESKGAPAVLVPPPPPPARPDARDLPDLTAELLAPGAAARPLAVVELTRAGLFLRADRELPPVRARVSLAVAHPSLARPLRVTGEVVRRVSPEDAAAAGMPAGFAVQLIEASPEARAAMSALADAARPRSAAAPLRDPAALLDAVLARAGAGPYALLGVPPDAELAEVRRAGRALREALEAVRAAPRSADQPACAQAALARLDDALAAVGAPAPRLAHDARTGNWRGVARCLAAGVPEALADARRRELLAAEPARAAEAQRQLARARVARKLGNHGPARAAYEAALTADPLDRVAREEYEAFVG</sequence>
<proteinExistence type="predicted"/>
<dbReference type="PANTHER" id="PTHR43289">
    <property type="entry name" value="MITOGEN-ACTIVATED PROTEIN KINASE KINASE KINASE 20-RELATED"/>
    <property type="match status" value="1"/>
</dbReference>
<accession>A0ABM7WRI7</accession>
<dbReference type="PROSITE" id="PS00107">
    <property type="entry name" value="PROTEIN_KINASE_ATP"/>
    <property type="match status" value="1"/>
</dbReference>
<keyword evidence="9" id="KW-1185">Reference proteome</keyword>
<evidence type="ECO:0000313" key="8">
    <source>
        <dbReference type="EMBL" id="BDG02070.1"/>
    </source>
</evidence>
<dbReference type="SMART" id="SM00220">
    <property type="entry name" value="S_TKc"/>
    <property type="match status" value="1"/>
</dbReference>
<dbReference type="InterPro" id="IPR017441">
    <property type="entry name" value="Protein_kinase_ATP_BS"/>
</dbReference>
<feature type="domain" description="Protein kinase" evidence="7">
    <location>
        <begin position="60"/>
        <end position="321"/>
    </location>
</feature>
<feature type="region of interest" description="Disordered" evidence="6">
    <location>
        <begin position="1"/>
        <end position="36"/>
    </location>
</feature>
<dbReference type="InterPro" id="IPR000719">
    <property type="entry name" value="Prot_kinase_dom"/>
</dbReference>
<dbReference type="Gene3D" id="1.10.510.10">
    <property type="entry name" value="Transferase(Phosphotransferase) domain 1"/>
    <property type="match status" value="1"/>
</dbReference>
<protein>
    <recommendedName>
        <fullName evidence="7">Protein kinase domain-containing protein</fullName>
    </recommendedName>
</protein>
<dbReference type="SUPFAM" id="SSF56112">
    <property type="entry name" value="Protein kinase-like (PK-like)"/>
    <property type="match status" value="1"/>
</dbReference>
<evidence type="ECO:0000256" key="5">
    <source>
        <dbReference type="PROSITE-ProRule" id="PRU10141"/>
    </source>
</evidence>
<feature type="region of interest" description="Disordered" evidence="6">
    <location>
        <begin position="327"/>
        <end position="373"/>
    </location>
</feature>
<organism evidence="8 9">
    <name type="scientific">Anaeromyxobacter oryzae</name>
    <dbReference type="NCBI Taxonomy" id="2918170"/>
    <lineage>
        <taxon>Bacteria</taxon>
        <taxon>Pseudomonadati</taxon>
        <taxon>Myxococcota</taxon>
        <taxon>Myxococcia</taxon>
        <taxon>Myxococcales</taxon>
        <taxon>Cystobacterineae</taxon>
        <taxon>Anaeromyxobacteraceae</taxon>
        <taxon>Anaeromyxobacter</taxon>
    </lineage>
</organism>
<keyword evidence="2 5" id="KW-0547">Nucleotide-binding</keyword>
<reference evidence="9" key="1">
    <citation type="journal article" date="2022" name="Int. J. Syst. Evol. Microbiol.">
        <title>Anaeromyxobacter oryzae sp. nov., Anaeromyxobacter diazotrophicus sp. nov. and Anaeromyxobacter paludicola sp. nov., isolated from paddy soils.</title>
        <authorList>
            <person name="Itoh H."/>
            <person name="Xu Z."/>
            <person name="Mise K."/>
            <person name="Masuda Y."/>
            <person name="Ushijima N."/>
            <person name="Hayakawa C."/>
            <person name="Shiratori Y."/>
            <person name="Senoo K."/>
        </authorList>
    </citation>
    <scope>NUCLEOTIDE SEQUENCE [LARGE SCALE GENOMIC DNA]</scope>
    <source>
        <strain evidence="9">Red232</strain>
    </source>
</reference>
<evidence type="ECO:0000256" key="6">
    <source>
        <dbReference type="SAM" id="MobiDB-lite"/>
    </source>
</evidence>
<evidence type="ECO:0000256" key="4">
    <source>
        <dbReference type="ARBA" id="ARBA00022840"/>
    </source>
</evidence>
<dbReference type="InterPro" id="IPR011009">
    <property type="entry name" value="Kinase-like_dom_sf"/>
</dbReference>
<evidence type="ECO:0000256" key="3">
    <source>
        <dbReference type="ARBA" id="ARBA00022777"/>
    </source>
</evidence>
<dbReference type="RefSeq" id="WP_248359276.1">
    <property type="nucleotide sequence ID" value="NZ_AP025591.1"/>
</dbReference>
<keyword evidence="4 5" id="KW-0067">ATP-binding</keyword>
<dbReference type="Gene3D" id="3.30.200.20">
    <property type="entry name" value="Phosphorylase Kinase, domain 1"/>
    <property type="match status" value="1"/>
</dbReference>
<evidence type="ECO:0000313" key="9">
    <source>
        <dbReference type="Proteomes" id="UP001162891"/>
    </source>
</evidence>
<dbReference type="Gene3D" id="2.40.10.220">
    <property type="entry name" value="predicted glycosyltransferase like domains"/>
    <property type="match status" value="1"/>
</dbReference>
<evidence type="ECO:0000259" key="7">
    <source>
        <dbReference type="PROSITE" id="PS50011"/>
    </source>
</evidence>
<dbReference type="InterPro" id="IPR008271">
    <property type="entry name" value="Ser/Thr_kinase_AS"/>
</dbReference>
<feature type="compositionally biased region" description="Low complexity" evidence="6">
    <location>
        <begin position="18"/>
        <end position="36"/>
    </location>
</feature>
<evidence type="ECO:0000256" key="1">
    <source>
        <dbReference type="ARBA" id="ARBA00022679"/>
    </source>
</evidence>
<feature type="binding site" evidence="5">
    <location>
        <position position="89"/>
    </location>
    <ligand>
        <name>ATP</name>
        <dbReference type="ChEBI" id="CHEBI:30616"/>
    </ligand>
</feature>
<dbReference type="PANTHER" id="PTHR43289:SF30">
    <property type="entry name" value="NON-SPECIFIC SERINE_THREONINE PROTEIN KINASE"/>
    <property type="match status" value="1"/>
</dbReference>
<dbReference type="PROSITE" id="PS00108">
    <property type="entry name" value="PROTEIN_KINASE_ST"/>
    <property type="match status" value="1"/>
</dbReference>
<dbReference type="Pfam" id="PF00069">
    <property type="entry name" value="Pkinase"/>
    <property type="match status" value="1"/>
</dbReference>
<name>A0ABM7WRI7_9BACT</name>
<dbReference type="EMBL" id="AP025591">
    <property type="protein sequence ID" value="BDG02070.1"/>
    <property type="molecule type" value="Genomic_DNA"/>
</dbReference>
<dbReference type="Proteomes" id="UP001162891">
    <property type="component" value="Chromosome"/>
</dbReference>